<feature type="domain" description="CBS" evidence="3">
    <location>
        <begin position="7"/>
        <end position="63"/>
    </location>
</feature>
<evidence type="ECO:0000256" key="1">
    <source>
        <dbReference type="ARBA" id="ARBA00023122"/>
    </source>
</evidence>
<comment type="caution">
    <text evidence="4">The sequence shown here is derived from an EMBL/GenBank/DDBJ whole genome shotgun (WGS) entry which is preliminary data.</text>
</comment>
<reference evidence="5" key="1">
    <citation type="journal article" date="2019" name="Int. J. Syst. Evol. Microbiol.">
        <title>The Global Catalogue of Microorganisms (GCM) 10K type strain sequencing project: providing services to taxonomists for standard genome sequencing and annotation.</title>
        <authorList>
            <consortium name="The Broad Institute Genomics Platform"/>
            <consortium name="The Broad Institute Genome Sequencing Center for Infectious Disease"/>
            <person name="Wu L."/>
            <person name="Ma J."/>
        </authorList>
    </citation>
    <scope>NUCLEOTIDE SEQUENCE [LARGE SCALE GENOMIC DNA]</scope>
    <source>
        <strain evidence="5">JCM 31037</strain>
    </source>
</reference>
<dbReference type="EMBL" id="JBHTMP010000063">
    <property type="protein sequence ID" value="MFD1324969.1"/>
    <property type="molecule type" value="Genomic_DNA"/>
</dbReference>
<proteinExistence type="predicted"/>
<dbReference type="PANTHER" id="PTHR43080:SF2">
    <property type="entry name" value="CBS DOMAIN-CONTAINING PROTEIN"/>
    <property type="match status" value="1"/>
</dbReference>
<dbReference type="Gene3D" id="3.10.580.10">
    <property type="entry name" value="CBS-domain"/>
    <property type="match status" value="1"/>
</dbReference>
<accession>A0ABW3YKN4</accession>
<dbReference type="RefSeq" id="WP_377576490.1">
    <property type="nucleotide sequence ID" value="NZ_JBHTMP010000063.1"/>
</dbReference>
<dbReference type="Pfam" id="PF00571">
    <property type="entry name" value="CBS"/>
    <property type="match status" value="2"/>
</dbReference>
<evidence type="ECO:0000259" key="3">
    <source>
        <dbReference type="PROSITE" id="PS51371"/>
    </source>
</evidence>
<dbReference type="PROSITE" id="PS51371">
    <property type="entry name" value="CBS"/>
    <property type="match status" value="2"/>
</dbReference>
<feature type="domain" description="CBS" evidence="3">
    <location>
        <begin position="72"/>
        <end position="127"/>
    </location>
</feature>
<dbReference type="InterPro" id="IPR051257">
    <property type="entry name" value="Diverse_CBS-Domain"/>
</dbReference>
<keyword evidence="5" id="KW-1185">Reference proteome</keyword>
<protein>
    <submittedName>
        <fullName evidence="4">Cyclic nucleotide-binding/CBS domain-containing protein</fullName>
    </submittedName>
</protein>
<evidence type="ECO:0000256" key="2">
    <source>
        <dbReference type="PROSITE-ProRule" id="PRU00703"/>
    </source>
</evidence>
<organism evidence="4 5">
    <name type="scientific">Micromonospora sonneratiae</name>
    <dbReference type="NCBI Taxonomy" id="1184706"/>
    <lineage>
        <taxon>Bacteria</taxon>
        <taxon>Bacillati</taxon>
        <taxon>Actinomycetota</taxon>
        <taxon>Actinomycetes</taxon>
        <taxon>Micromonosporales</taxon>
        <taxon>Micromonosporaceae</taxon>
        <taxon>Micromonospora</taxon>
    </lineage>
</organism>
<keyword evidence="1 2" id="KW-0129">CBS domain</keyword>
<dbReference type="Proteomes" id="UP001597260">
    <property type="component" value="Unassembled WGS sequence"/>
</dbReference>
<evidence type="ECO:0000313" key="5">
    <source>
        <dbReference type="Proteomes" id="UP001597260"/>
    </source>
</evidence>
<dbReference type="SMART" id="SM00116">
    <property type="entry name" value="CBS"/>
    <property type="match status" value="2"/>
</dbReference>
<dbReference type="PANTHER" id="PTHR43080">
    <property type="entry name" value="CBS DOMAIN-CONTAINING PROTEIN CBSX3, MITOCHONDRIAL"/>
    <property type="match status" value="1"/>
</dbReference>
<gene>
    <name evidence="4" type="ORF">ACFQ4H_28180</name>
</gene>
<name>A0ABW3YKN4_9ACTN</name>
<evidence type="ECO:0000313" key="4">
    <source>
        <dbReference type="EMBL" id="MFD1324969.1"/>
    </source>
</evidence>
<dbReference type="InterPro" id="IPR000644">
    <property type="entry name" value="CBS_dom"/>
</dbReference>
<dbReference type="SUPFAM" id="SSF54631">
    <property type="entry name" value="CBS-domain pair"/>
    <property type="match status" value="1"/>
</dbReference>
<sequence length="131" mass="14168">MRVREAMSSQVLVVGPDHTLRQAAGMMAQRRVGSAVVVDPDSQGIGIMTERDVLNAVGAGLDCDVERTAAHLTWDVVYAGPDWTLEEAAATMVRGGFRHLVVLEDGEVLGVISVRDIVRVWASERTVTPQD</sequence>
<dbReference type="InterPro" id="IPR046342">
    <property type="entry name" value="CBS_dom_sf"/>
</dbReference>